<feature type="region of interest" description="Disordered" evidence="1">
    <location>
        <begin position="1"/>
        <end position="54"/>
    </location>
</feature>
<reference evidence="2" key="1">
    <citation type="submission" date="2011-04" db="EMBL/GenBank/DDBJ databases">
        <title>Evolution of plant cell wall degrading machinery underlies the functional diversity of forest fungi.</title>
        <authorList>
            <consortium name="US DOE Joint Genome Institute (JGI-PGF)"/>
            <person name="Eastwood D.C."/>
            <person name="Floudas D."/>
            <person name="Binder M."/>
            <person name="Majcherczyk A."/>
            <person name="Schneider P."/>
            <person name="Aerts A."/>
            <person name="Asiegbu F.O."/>
            <person name="Baker S.E."/>
            <person name="Barry K."/>
            <person name="Bendiksby M."/>
            <person name="Blumentritt M."/>
            <person name="Coutinho P.M."/>
            <person name="Cullen D."/>
            <person name="Cullen D."/>
            <person name="Gathman A."/>
            <person name="Goodell B."/>
            <person name="Henrissat B."/>
            <person name="Ihrmark K."/>
            <person name="Kauserud H."/>
            <person name="Kohler A."/>
            <person name="LaButti K."/>
            <person name="Lapidus A."/>
            <person name="Lavin J.L."/>
            <person name="Lee Y.-H."/>
            <person name="Lindquist E."/>
            <person name="Lilly W."/>
            <person name="Lucas S."/>
            <person name="Morin E."/>
            <person name="Murat C."/>
            <person name="Oguiza J.A."/>
            <person name="Park J."/>
            <person name="Pisabarro A.G."/>
            <person name="Riley R."/>
            <person name="Rosling A."/>
            <person name="Salamov A."/>
            <person name="Schmidt O."/>
            <person name="Schmutz J."/>
            <person name="Skrede I."/>
            <person name="Stenlid J."/>
            <person name="Wiebenga A."/>
            <person name="Xie X."/>
            <person name="Kues U."/>
            <person name="Hibbett D.S."/>
            <person name="Hoffmeister D."/>
            <person name="Hogberg N."/>
            <person name="Martin F."/>
            <person name="Grigoriev I.V."/>
            <person name="Watkinson S.C."/>
        </authorList>
    </citation>
    <scope>NUCLEOTIDE SEQUENCE</scope>
    <source>
        <strain evidence="2">S7.9</strain>
    </source>
</reference>
<dbReference type="GeneID" id="18812739"/>
<dbReference type="AlphaFoldDB" id="F8NTP4"/>
<dbReference type="HOGENOM" id="CLU_694765_0_0_1"/>
<evidence type="ECO:0000256" key="1">
    <source>
        <dbReference type="SAM" id="MobiDB-lite"/>
    </source>
</evidence>
<feature type="compositionally biased region" description="Acidic residues" evidence="1">
    <location>
        <begin position="29"/>
        <end position="40"/>
    </location>
</feature>
<protein>
    <submittedName>
        <fullName evidence="2">Uncharacterized protein</fullName>
    </submittedName>
</protein>
<dbReference type="OrthoDB" id="3231188at2759"/>
<name>F8NTP4_SERL9</name>
<dbReference type="Proteomes" id="UP000008064">
    <property type="component" value="Unassembled WGS sequence"/>
</dbReference>
<proteinExistence type="predicted"/>
<organism>
    <name type="scientific">Serpula lacrymans var. lacrymans (strain S7.9)</name>
    <name type="common">Dry rot fungus</name>
    <dbReference type="NCBI Taxonomy" id="578457"/>
    <lineage>
        <taxon>Eukaryota</taxon>
        <taxon>Fungi</taxon>
        <taxon>Dikarya</taxon>
        <taxon>Basidiomycota</taxon>
        <taxon>Agaricomycotina</taxon>
        <taxon>Agaricomycetes</taxon>
        <taxon>Agaricomycetidae</taxon>
        <taxon>Boletales</taxon>
        <taxon>Coniophorineae</taxon>
        <taxon>Serpulaceae</taxon>
        <taxon>Serpula</taxon>
    </lineage>
</organism>
<dbReference type="InterPro" id="IPR046521">
    <property type="entry name" value="DUF6698"/>
</dbReference>
<sequence length="397" mass="43317">MPQHGARQHDSNSDSDEQENFNGVFSSETTDDCNDLEESCDGPGNKKHTSKAWSSNSSHRQDLLALAMLGDGASIAELRKDSQHLGNLKGYTVAVHMSFSKFVAKPAKYLVSRSIILKSFFDRTSVPKLKILQGAKLVGEQMQYDMFPSVLFPDGVMDMKNVFGSTGIAKILKVAFHGPKSLEGGHAGGKSNAKTWDVTMNTPGSLACGAVVAAFLVSPDEEFPHDGKSVKSGLKYFYLFCNYTKILIMKADKKQVKEIYKIFDWYIFSSCKTMQAVIAGQEDHYNKKVEQAMTKMDISSDDNDTEVVVATAAPSAVQINVSSTDVIFSRKLIGTNGVDILEEEPRDNITNALVMKTKKGQSGKGKSAEPIGGVVIFKKTPGCNGYCKWGGRGFKSL</sequence>
<evidence type="ECO:0000313" key="2">
    <source>
        <dbReference type="EMBL" id="EGO25715.1"/>
    </source>
</evidence>
<dbReference type="RefSeq" id="XP_007317837.1">
    <property type="nucleotide sequence ID" value="XM_007317775.1"/>
</dbReference>
<dbReference type="Pfam" id="PF20414">
    <property type="entry name" value="DUF6698"/>
    <property type="match status" value="1"/>
</dbReference>
<gene>
    <name evidence="2" type="ORF">SERLADRAFT_407992</name>
</gene>
<dbReference type="KEGG" id="sla:SERLADRAFT_407992"/>
<accession>F8NTP4</accession>
<dbReference type="EMBL" id="GL945433">
    <property type="protein sequence ID" value="EGO25715.1"/>
    <property type="molecule type" value="Genomic_DNA"/>
</dbReference>